<evidence type="ECO:0000256" key="1">
    <source>
        <dbReference type="SAM" id="Phobius"/>
    </source>
</evidence>
<sequence>MANLTQRLHSRLFFDNKDRELLRIVADVLGREDYSGFKHLLTPYLHPRGIKELAATQGLRIAYAAANMLGSLEMGMARHRLEALRALRDEVMNASVTYLRRNTARVLMQIMKELVRARGDEELQLKLAHDFRMAATGKARIIARQLKRYHLVPMPEDWAQICFDNHVHDANTKGRKSATHLIMDAWIKGIRHLTVIYYNYVLPEVTEELLQAARIMGITVRIGIEFITRFGEKQVKIIWVPRGFTGPTDFLQFLREPEVEAFMEQGRSLARLQQAQLLHVLKTFNANVLPDFNEYFGLNMPPLGEQDFLASVGAGQPSLLHLGKFIHSRLLPLMVERLPSLEAEYAQADKEERARIEGLLEEMNMLDAEAVVDDYLEQLVSPARPAPGNGEAGALYCPVHTPAELLDAIAALRVGSRFILNLCDLDADDVLQVLYDCGGRITHLEVVNLKNAALGLTHDSAQVAELLKALNAPGVSEIKRWIMARMLPLAASEDPATRRLHDRLAAILENIAQFQAHYRHRPLRTSIGSDSTGQSCRGHGMGMVALETLAPSARAQARANAGGLNKAMVVGMTVEPSVVYEPRESTQPWLNGLYAMLRRSGLPRALGYSPRRVFRYREFFPTPRGDSNILVLGGIKKGCGNHLRLGMGQARETREKPGYAYLNNTLKNLLKVLAGFIPAFLTFFLTKDWWVLRFLGAFIWFGITGLRNIIQSVLGGGGLSRTPLLKWNDYVSWSRLSDSLLYTGFSVPLLDFLVKTMVLDRGLDITVSTNPTALYAIMALVNGLYICTHNLFRGLPRAAAFWNLLRSVLSIPLAMAFSLGVGWVLQMAGLDDVAGVLQQWAAVISKLASDCVAALIEGLADRGNNMRQRLMDYRAKIAQCLAVQERLEAAFPRQDALTMLADPKQFVEVLLRQHPELANAIIVNSLDMLYFWMYQPRARGALARILRELEPHSRQVFLLSQYVLLRKREISQLFLDGMVGRNFSRGLAFYLDYADGYLESLQRLAGKVHAVPAAPPLRAHAPETT</sequence>
<keyword evidence="1" id="KW-0472">Membrane</keyword>
<proteinExistence type="predicted"/>
<keyword evidence="1" id="KW-0812">Transmembrane</keyword>
<feature type="transmembrane region" description="Helical" evidence="1">
    <location>
        <begin position="773"/>
        <end position="792"/>
    </location>
</feature>
<keyword evidence="1" id="KW-1133">Transmembrane helix</keyword>
<accession>A0A7C3W9X0</accession>
<feature type="transmembrane region" description="Helical" evidence="1">
    <location>
        <begin position="698"/>
        <end position="719"/>
    </location>
</feature>
<feature type="transmembrane region" description="Helical" evidence="1">
    <location>
        <begin position="804"/>
        <end position="825"/>
    </location>
</feature>
<dbReference type="EMBL" id="DSRP01000235">
    <property type="protein sequence ID" value="HGG91979.1"/>
    <property type="molecule type" value="Genomic_DNA"/>
</dbReference>
<reference evidence="2" key="1">
    <citation type="journal article" date="2020" name="mSystems">
        <title>Genome- and Community-Level Interaction Insights into Carbon Utilization and Element Cycling Functions of Hydrothermarchaeota in Hydrothermal Sediment.</title>
        <authorList>
            <person name="Zhou Z."/>
            <person name="Liu Y."/>
            <person name="Xu W."/>
            <person name="Pan J."/>
            <person name="Luo Z.H."/>
            <person name="Li M."/>
        </authorList>
    </citation>
    <scope>NUCLEOTIDE SEQUENCE [LARGE SCALE GENOMIC DNA]</scope>
    <source>
        <strain evidence="2">SpSt-413</strain>
    </source>
</reference>
<feature type="transmembrane region" description="Helical" evidence="1">
    <location>
        <begin position="740"/>
        <end position="758"/>
    </location>
</feature>
<comment type="caution">
    <text evidence="2">The sequence shown here is derived from an EMBL/GenBank/DDBJ whole genome shotgun (WGS) entry which is preliminary data.</text>
</comment>
<evidence type="ECO:0000313" key="2">
    <source>
        <dbReference type="EMBL" id="HGG91979.1"/>
    </source>
</evidence>
<dbReference type="AlphaFoldDB" id="A0A7C3W9X0"/>
<protein>
    <submittedName>
        <fullName evidence="2">Uncharacterized protein</fullName>
    </submittedName>
</protein>
<gene>
    <name evidence="2" type="ORF">ENR59_03400</name>
</gene>
<organism evidence="2">
    <name type="scientific">Fundidesulfovibrio putealis</name>
    <dbReference type="NCBI Taxonomy" id="270496"/>
    <lineage>
        <taxon>Bacteria</taxon>
        <taxon>Pseudomonadati</taxon>
        <taxon>Thermodesulfobacteriota</taxon>
        <taxon>Desulfovibrionia</taxon>
        <taxon>Desulfovibrionales</taxon>
        <taxon>Desulfovibrionaceae</taxon>
        <taxon>Fundidesulfovibrio</taxon>
    </lineage>
</organism>
<name>A0A7C3W9X0_9BACT</name>